<feature type="repeat" description="WD" evidence="7">
    <location>
        <begin position="57"/>
        <end position="88"/>
    </location>
</feature>
<evidence type="ECO:0000256" key="7">
    <source>
        <dbReference type="PROSITE-ProRule" id="PRU00221"/>
    </source>
</evidence>
<dbReference type="InterPro" id="IPR015943">
    <property type="entry name" value="WD40/YVTN_repeat-like_dom_sf"/>
</dbReference>
<evidence type="ECO:0000256" key="5">
    <source>
        <dbReference type="ARBA" id="ARBA00023069"/>
    </source>
</evidence>
<gene>
    <name evidence="12" type="ORF">X975_11726</name>
</gene>
<dbReference type="InterPro" id="IPR056838">
    <property type="entry name" value="Zn_ribbon_IFT122"/>
</dbReference>
<feature type="domain" description="Intraflagellar transport protein 122 homolog TPR" evidence="11">
    <location>
        <begin position="566"/>
        <end position="944"/>
    </location>
</feature>
<evidence type="ECO:0000256" key="4">
    <source>
        <dbReference type="ARBA" id="ARBA00022737"/>
    </source>
</evidence>
<dbReference type="Gene3D" id="1.25.40.470">
    <property type="match status" value="1"/>
</dbReference>
<evidence type="ECO:0000256" key="1">
    <source>
        <dbReference type="ARBA" id="ARBA00004138"/>
    </source>
</evidence>
<dbReference type="SMART" id="SM00320">
    <property type="entry name" value="WD40"/>
    <property type="match status" value="6"/>
</dbReference>
<dbReference type="OrthoDB" id="10255582at2759"/>
<evidence type="ECO:0000256" key="6">
    <source>
        <dbReference type="ARBA" id="ARBA00023273"/>
    </source>
</evidence>
<dbReference type="PANTHER" id="PTHR12764">
    <property type="entry name" value="WD REPEAT DOMAIN-RELATED"/>
    <property type="match status" value="1"/>
</dbReference>
<dbReference type="InterPro" id="IPR056153">
    <property type="entry name" value="Beta-prop_IFT122_1st"/>
</dbReference>
<keyword evidence="13" id="KW-1185">Reference proteome</keyword>
<keyword evidence="4" id="KW-0677">Repeat</keyword>
<dbReference type="Pfam" id="PF25144">
    <property type="entry name" value="Zn_ribbon_IFT122"/>
    <property type="match status" value="1"/>
</dbReference>
<dbReference type="FunFam" id="2.130.10.10:FF:000176">
    <property type="entry name" value="Intraflagellar transport protein 122 homolog"/>
    <property type="match status" value="1"/>
</dbReference>
<dbReference type="Proteomes" id="UP000054359">
    <property type="component" value="Unassembled WGS sequence"/>
</dbReference>
<proteinExistence type="predicted"/>
<evidence type="ECO:0000256" key="3">
    <source>
        <dbReference type="ARBA" id="ARBA00022574"/>
    </source>
</evidence>
<dbReference type="STRING" id="407821.A0A087TQF0"/>
<dbReference type="GO" id="GO:0097730">
    <property type="term" value="C:non-motile cilium"/>
    <property type="evidence" value="ECO:0007669"/>
    <property type="project" value="TreeGrafter"/>
</dbReference>
<sequence length="1190" mass="135364">MLIMRSVLIWEAQLLDKEENPQCVYDIAVKPDGSMVIIASGPKLLAYDTEGKLLQSLKGHSELVYCICFSKDGQRFASGGADKQVIIWTSKLEGILRYSHHDAVQCLSYNPVSDQLASCACTDFGLWSPEQKSVSKHRISARITSCSWTCDGMILALGLVSGCISLRGRNGDEKVKIERPGGIGSQVWGVCWSPVKDNNDTVLAVVDWGQSLSFYNSAGKQVGRERALGFDPLRVTYFSNGEYIIICGTNKKCSLYTKEGVFVGYISEQDSWIWCCATKADSTHVAVGSQDGIAAYYEVCFTTVHSLYRERYAYRQNMTDVVVQHLITEDKVVVKCRELVKKLAIYKKRLAIQMPERINIYEVSDESSDMHYKVKEKINLKVECTLLVVCAKHIVLCQEKILQCLSFEGILEKEWVMDALIRYIKVIGGPPGSEGLLVGLKNGQVIKIFVDNVLPVQVLKIGASIRCLDLSAKRKKLAIVDDNSTCSVYDLSNNELIYQEPNANSVAWNNHNEDMLCFTGAGLINIKVENFNVQQQKFQGFVIGFCGAKVFCLHFNSISTIDIPLSASMYQYIEKKMFNKAYSVACLGVTDGDWRALAEAAIQNLCLDVARQAFIRVKDLLFLKLIKSLEARRKSESDYSLMGDVYAYLGKFSLAASGYQKANAEGKAYMMYIDLRMFDKAQEFLSTSDDQEKRALVLKKAEWAKTISEHRAAAEMYLSVGEIEKAVELAAENNWADMLKSIAKKVDIIEHKTISIIGNHLKRLQEYGAAAEIFHKIGDIPSLVEMNVEAKNWKEAFELARQYPMYKESVYVPYGNWLAENDRFVEAQKAFCIAGHQDLAENVLGKLTKIAVNEKRFREAGYYYWILSMQTLKFSADLIDEVEIKAAVKKFWDQQFAAEIYYVYSFIYNYLEEPFTMQHTETLFNMSRYLWLELVKIDFPGISKFRIFYASAKQSCAMKAYKLARMAYQQANLYRVPERFRDSLEIATMHVHAKPFTDAEEVLPMCYRCSTSNPLINKNGNICFNCKQPLVYSFISFEVLPVVEFFLENGITDDEAYKLLCRKPNLAPDSTVKIEEDIQYLKLDYNDPFERDTEVDSSMFSYDTLTGEPGPLILNRAQLEKMNISEVIICKWPHPLRTQYFKNVLPSVQIRRCISCNKLFHSDDYELEILKKNCCPFCKTTVQELDAFEE</sequence>
<evidence type="ECO:0000259" key="10">
    <source>
        <dbReference type="Pfam" id="PF25144"/>
    </source>
</evidence>
<evidence type="ECO:0000313" key="12">
    <source>
        <dbReference type="EMBL" id="KFM67339.1"/>
    </source>
</evidence>
<dbReference type="InterPro" id="IPR001680">
    <property type="entry name" value="WD40_rpt"/>
</dbReference>
<dbReference type="GO" id="GO:0035721">
    <property type="term" value="P:intraciliary retrograde transport"/>
    <property type="evidence" value="ECO:0007669"/>
    <property type="project" value="TreeGrafter"/>
</dbReference>
<feature type="domain" description="IFT122 first beta-propeller" evidence="9">
    <location>
        <begin position="16"/>
        <end position="195"/>
    </location>
</feature>
<keyword evidence="5" id="KW-0969">Cilium</keyword>
<dbReference type="OMA" id="GDSFDTW"/>
<feature type="domain" description="IFT122 first beta-propeller" evidence="9">
    <location>
        <begin position="199"/>
        <end position="299"/>
    </location>
</feature>
<dbReference type="InterPro" id="IPR057411">
    <property type="entry name" value="TPR_IFT122"/>
</dbReference>
<dbReference type="InterPro" id="IPR036322">
    <property type="entry name" value="WD40_repeat_dom_sf"/>
</dbReference>
<dbReference type="EMBL" id="KK116287">
    <property type="protein sequence ID" value="KFM67339.1"/>
    <property type="molecule type" value="Genomic_DNA"/>
</dbReference>
<feature type="non-terminal residue" evidence="12">
    <location>
        <position position="1190"/>
    </location>
</feature>
<comment type="subcellular location">
    <subcellularLocation>
        <location evidence="1">Cell projection</location>
        <location evidence="1">Cilium</location>
    </subcellularLocation>
</comment>
<dbReference type="Pfam" id="PF23377">
    <property type="entry name" value="Beta-prop_IFT122_2nd"/>
    <property type="match status" value="1"/>
</dbReference>
<dbReference type="PROSITE" id="PS50082">
    <property type="entry name" value="WD_REPEATS_2"/>
    <property type="match status" value="1"/>
</dbReference>
<dbReference type="PROSITE" id="PS50294">
    <property type="entry name" value="WD_REPEATS_REGION"/>
    <property type="match status" value="1"/>
</dbReference>
<dbReference type="Pfam" id="PF23381">
    <property type="entry name" value="Beta-prop_IFT122_1st"/>
    <property type="match status" value="2"/>
</dbReference>
<dbReference type="SUPFAM" id="SSF50978">
    <property type="entry name" value="WD40 repeat-like"/>
    <property type="match status" value="2"/>
</dbReference>
<accession>A0A087TQF0</accession>
<evidence type="ECO:0000259" key="8">
    <source>
        <dbReference type="Pfam" id="PF23377"/>
    </source>
</evidence>
<evidence type="ECO:0000313" key="13">
    <source>
        <dbReference type="Proteomes" id="UP000054359"/>
    </source>
</evidence>
<dbReference type="AlphaFoldDB" id="A0A087TQF0"/>
<protein>
    <recommendedName>
        <fullName evidence="2">Intraflagellar transport protein 122 homolog</fullName>
    </recommendedName>
</protein>
<keyword evidence="3 7" id="KW-0853">WD repeat</keyword>
<keyword evidence="12" id="KW-0282">Flagellum</keyword>
<keyword evidence="6" id="KW-0966">Cell projection</keyword>
<dbReference type="InterPro" id="IPR039857">
    <property type="entry name" value="Ift122/121"/>
</dbReference>
<dbReference type="Gene3D" id="2.130.10.10">
    <property type="entry name" value="YVTN repeat-like/Quinoprotein amine dehydrogenase"/>
    <property type="match status" value="1"/>
</dbReference>
<dbReference type="Pfam" id="PF25143">
    <property type="entry name" value="Zn_ribbon_IFT122_C"/>
    <property type="match status" value="1"/>
</dbReference>
<dbReference type="Pfam" id="PF25295">
    <property type="entry name" value="TPR_IFT122"/>
    <property type="match status" value="1"/>
</dbReference>
<feature type="domain" description="IFT122 second beta-propeller" evidence="8">
    <location>
        <begin position="305"/>
        <end position="557"/>
    </location>
</feature>
<dbReference type="InterPro" id="IPR056152">
    <property type="entry name" value="Beta-prop_IFT122_2nd"/>
</dbReference>
<organism evidence="12 13">
    <name type="scientific">Stegodyphus mimosarum</name>
    <name type="common">African social velvet spider</name>
    <dbReference type="NCBI Taxonomy" id="407821"/>
    <lineage>
        <taxon>Eukaryota</taxon>
        <taxon>Metazoa</taxon>
        <taxon>Ecdysozoa</taxon>
        <taxon>Arthropoda</taxon>
        <taxon>Chelicerata</taxon>
        <taxon>Arachnida</taxon>
        <taxon>Araneae</taxon>
        <taxon>Araneomorphae</taxon>
        <taxon>Entelegynae</taxon>
        <taxon>Eresoidea</taxon>
        <taxon>Eresidae</taxon>
        <taxon>Stegodyphus</taxon>
    </lineage>
</organism>
<dbReference type="GO" id="GO:1905515">
    <property type="term" value="P:non-motile cilium assembly"/>
    <property type="evidence" value="ECO:0007669"/>
    <property type="project" value="TreeGrafter"/>
</dbReference>
<evidence type="ECO:0000256" key="2">
    <source>
        <dbReference type="ARBA" id="ARBA00019442"/>
    </source>
</evidence>
<dbReference type="PANTHER" id="PTHR12764:SF4">
    <property type="entry name" value="INTRAFLAGELLAR TRANSPORT PROTEIN 122 HOMOLOG"/>
    <property type="match status" value="1"/>
</dbReference>
<name>A0A087TQF0_STEMI</name>
<dbReference type="GO" id="GO:0061512">
    <property type="term" value="P:protein localization to cilium"/>
    <property type="evidence" value="ECO:0007669"/>
    <property type="project" value="TreeGrafter"/>
</dbReference>
<evidence type="ECO:0000259" key="9">
    <source>
        <dbReference type="Pfam" id="PF23381"/>
    </source>
</evidence>
<dbReference type="GO" id="GO:0030991">
    <property type="term" value="C:intraciliary transport particle A"/>
    <property type="evidence" value="ECO:0007669"/>
    <property type="project" value="TreeGrafter"/>
</dbReference>
<feature type="domain" description="IFT122 zinc ribbon" evidence="10">
    <location>
        <begin position="1000"/>
        <end position="1043"/>
    </location>
</feature>
<evidence type="ECO:0000259" key="11">
    <source>
        <dbReference type="Pfam" id="PF25295"/>
    </source>
</evidence>
<reference evidence="12 13" key="1">
    <citation type="submission" date="2013-11" db="EMBL/GenBank/DDBJ databases">
        <title>Genome sequencing of Stegodyphus mimosarum.</title>
        <authorList>
            <person name="Bechsgaard J."/>
        </authorList>
    </citation>
    <scope>NUCLEOTIDE SEQUENCE [LARGE SCALE GENOMIC DNA]</scope>
</reference>